<feature type="compositionally biased region" description="Basic and acidic residues" evidence="1">
    <location>
        <begin position="7"/>
        <end position="22"/>
    </location>
</feature>
<organism evidence="3 4">
    <name type="scientific">Bursaphelenchus xylophilus</name>
    <name type="common">Pinewood nematode worm</name>
    <name type="synonym">Aphelenchoides xylophilus</name>
    <dbReference type="NCBI Taxonomy" id="6326"/>
    <lineage>
        <taxon>Eukaryota</taxon>
        <taxon>Metazoa</taxon>
        <taxon>Ecdysozoa</taxon>
        <taxon>Nematoda</taxon>
        <taxon>Chromadorea</taxon>
        <taxon>Rhabditida</taxon>
        <taxon>Tylenchina</taxon>
        <taxon>Tylenchomorpha</taxon>
        <taxon>Aphelenchoidea</taxon>
        <taxon>Aphelenchoididae</taxon>
        <taxon>Bursaphelenchus</taxon>
    </lineage>
</organism>
<reference evidence="4" key="1">
    <citation type="submission" date="2016-11" db="UniProtKB">
        <authorList>
            <consortium name="WormBaseParasite"/>
        </authorList>
    </citation>
    <scope>IDENTIFICATION</scope>
</reference>
<protein>
    <submittedName>
        <fullName evidence="4">Tyrosine-protein phosphatase domain-containing protein</fullName>
    </submittedName>
</protein>
<dbReference type="InterPro" id="IPR000242">
    <property type="entry name" value="PTP_cat"/>
</dbReference>
<feature type="compositionally biased region" description="Basic and acidic residues" evidence="1">
    <location>
        <begin position="116"/>
        <end position="137"/>
    </location>
</feature>
<dbReference type="AlphaFoldDB" id="A0A1I7RSN8"/>
<proteinExistence type="predicted"/>
<dbReference type="WBParaSite" id="BXY_0374200.1">
    <property type="protein sequence ID" value="BXY_0374200.1"/>
    <property type="gene ID" value="BXY_0374200"/>
</dbReference>
<dbReference type="Proteomes" id="UP000095284">
    <property type="component" value="Unplaced"/>
</dbReference>
<evidence type="ECO:0000259" key="2">
    <source>
        <dbReference type="Pfam" id="PF00102"/>
    </source>
</evidence>
<feature type="region of interest" description="Disordered" evidence="1">
    <location>
        <begin position="114"/>
        <end position="151"/>
    </location>
</feature>
<dbReference type="GO" id="GO:0004725">
    <property type="term" value="F:protein tyrosine phosphatase activity"/>
    <property type="evidence" value="ECO:0007669"/>
    <property type="project" value="InterPro"/>
</dbReference>
<dbReference type="SUPFAM" id="SSF52799">
    <property type="entry name" value="(Phosphotyrosine protein) phosphatases II"/>
    <property type="match status" value="1"/>
</dbReference>
<evidence type="ECO:0000313" key="3">
    <source>
        <dbReference type="Proteomes" id="UP000095284"/>
    </source>
</evidence>
<sequence length="151" mass="17302">MVAKTADSIRSRIGHKPEDRQESPAPARAQRHGGEKICKKLRQQRAHAVQSLVQYIFLHAALAEIALEEKLIKEDKEVVVKFVDEYKKHMEKLISKLKKKESMQKPVLQVIGLDLRQAESENPRTEMEARKPVDDKTQPPNFVKGADELKE</sequence>
<name>A0A1I7RSN8_BURXY</name>
<dbReference type="Pfam" id="PF00102">
    <property type="entry name" value="Y_phosphatase"/>
    <property type="match status" value="1"/>
</dbReference>
<evidence type="ECO:0000256" key="1">
    <source>
        <dbReference type="SAM" id="MobiDB-lite"/>
    </source>
</evidence>
<dbReference type="InterPro" id="IPR029021">
    <property type="entry name" value="Prot-tyrosine_phosphatase-like"/>
</dbReference>
<accession>A0A1I7RSN8</accession>
<feature type="region of interest" description="Disordered" evidence="1">
    <location>
        <begin position="1"/>
        <end position="34"/>
    </location>
</feature>
<evidence type="ECO:0000313" key="4">
    <source>
        <dbReference type="WBParaSite" id="BXY_0374200.1"/>
    </source>
</evidence>
<feature type="domain" description="Tyrosine-protein phosphatase" evidence="2">
    <location>
        <begin position="36"/>
        <end position="64"/>
    </location>
</feature>
<dbReference type="Gene3D" id="3.90.190.10">
    <property type="entry name" value="Protein tyrosine phosphatase superfamily"/>
    <property type="match status" value="1"/>
</dbReference>